<dbReference type="GO" id="GO:0004843">
    <property type="term" value="F:cysteine-type deubiquitinase activity"/>
    <property type="evidence" value="ECO:0007669"/>
    <property type="project" value="UniProtKB-EC"/>
</dbReference>
<dbReference type="Pfam" id="PF22486">
    <property type="entry name" value="MATH_2"/>
    <property type="match status" value="1"/>
</dbReference>
<evidence type="ECO:0000256" key="3">
    <source>
        <dbReference type="SAM" id="MobiDB-lite"/>
    </source>
</evidence>
<name>A0A396JXC2_MEDTR</name>
<evidence type="ECO:0000313" key="6">
    <source>
        <dbReference type="Proteomes" id="UP000265566"/>
    </source>
</evidence>
<dbReference type="SUPFAM" id="SSF49599">
    <property type="entry name" value="TRAF domain-like"/>
    <property type="match status" value="1"/>
</dbReference>
<dbReference type="Gene3D" id="2.60.210.10">
    <property type="entry name" value="Apoptosis, Tumor Necrosis Factor Receptor Associated Protein 2, Chain A"/>
    <property type="match status" value="1"/>
</dbReference>
<comment type="caution">
    <text evidence="5">The sequence shown here is derived from an EMBL/GenBank/DDBJ whole genome shotgun (WGS) entry which is preliminary data.</text>
</comment>
<dbReference type="EC" id="3.4.19.12" evidence="5"/>
<keyword evidence="5" id="KW-0378">Hydrolase</keyword>
<evidence type="ECO:0000313" key="5">
    <source>
        <dbReference type="EMBL" id="RHN79347.1"/>
    </source>
</evidence>
<evidence type="ECO:0000256" key="2">
    <source>
        <dbReference type="SAM" id="Coils"/>
    </source>
</evidence>
<gene>
    <name evidence="5" type="ORF">MtrunA17_Chr1g0176331</name>
</gene>
<feature type="compositionally biased region" description="Polar residues" evidence="3">
    <location>
        <begin position="164"/>
        <end position="174"/>
    </location>
</feature>
<dbReference type="AlphaFoldDB" id="A0A396JXC2"/>
<feature type="region of interest" description="Disordered" evidence="3">
    <location>
        <begin position="147"/>
        <end position="179"/>
    </location>
</feature>
<dbReference type="EMBL" id="PSQE01000001">
    <property type="protein sequence ID" value="RHN79347.1"/>
    <property type="molecule type" value="Genomic_DNA"/>
</dbReference>
<feature type="coiled-coil region" evidence="2">
    <location>
        <begin position="296"/>
        <end position="323"/>
    </location>
</feature>
<dbReference type="CDD" id="cd00121">
    <property type="entry name" value="MATH"/>
    <property type="match status" value="1"/>
</dbReference>
<dbReference type="PANTHER" id="PTHR46236:SF36">
    <property type="entry name" value="MATH (MEPRIN AND TRAF-C-LIKE) DOMAIN PROTEIN"/>
    <property type="match status" value="1"/>
</dbReference>
<protein>
    <submittedName>
        <fullName evidence="5">Putative ubiquitinyl hydrolase 1</fullName>
        <ecNumber evidence="5">3.4.19.12</ecNumber>
    </submittedName>
</protein>
<evidence type="ECO:0000259" key="4">
    <source>
        <dbReference type="PROSITE" id="PS50144"/>
    </source>
</evidence>
<proteinExistence type="predicted"/>
<dbReference type="InterPro" id="IPR002083">
    <property type="entry name" value="MATH/TRAF_dom"/>
</dbReference>
<dbReference type="InterPro" id="IPR050804">
    <property type="entry name" value="MCC"/>
</dbReference>
<dbReference type="Gramene" id="rna3124">
    <property type="protein sequence ID" value="RHN79347.1"/>
    <property type="gene ID" value="gene3124"/>
</dbReference>
<organism evidence="5 6">
    <name type="scientific">Medicago truncatula</name>
    <name type="common">Barrel medic</name>
    <name type="synonym">Medicago tribuloides</name>
    <dbReference type="NCBI Taxonomy" id="3880"/>
    <lineage>
        <taxon>Eukaryota</taxon>
        <taxon>Viridiplantae</taxon>
        <taxon>Streptophyta</taxon>
        <taxon>Embryophyta</taxon>
        <taxon>Tracheophyta</taxon>
        <taxon>Spermatophyta</taxon>
        <taxon>Magnoliopsida</taxon>
        <taxon>eudicotyledons</taxon>
        <taxon>Gunneridae</taxon>
        <taxon>Pentapetalae</taxon>
        <taxon>rosids</taxon>
        <taxon>fabids</taxon>
        <taxon>Fabales</taxon>
        <taxon>Fabaceae</taxon>
        <taxon>Papilionoideae</taxon>
        <taxon>50 kb inversion clade</taxon>
        <taxon>NPAAA clade</taxon>
        <taxon>Hologalegina</taxon>
        <taxon>IRL clade</taxon>
        <taxon>Trifolieae</taxon>
        <taxon>Medicago</taxon>
    </lineage>
</organism>
<dbReference type="PANTHER" id="PTHR46236">
    <property type="entry name" value="TRAF-LIKE SUPERFAMILY PROTEIN"/>
    <property type="match status" value="1"/>
</dbReference>
<reference evidence="6" key="1">
    <citation type="journal article" date="2018" name="Nat. Plants">
        <title>Whole-genome landscape of Medicago truncatula symbiotic genes.</title>
        <authorList>
            <person name="Pecrix Y."/>
            <person name="Staton S.E."/>
            <person name="Sallet E."/>
            <person name="Lelandais-Briere C."/>
            <person name="Moreau S."/>
            <person name="Carrere S."/>
            <person name="Blein T."/>
            <person name="Jardinaud M.F."/>
            <person name="Latrasse D."/>
            <person name="Zouine M."/>
            <person name="Zahm M."/>
            <person name="Kreplak J."/>
            <person name="Mayjonade B."/>
            <person name="Satge C."/>
            <person name="Perez M."/>
            <person name="Cauet S."/>
            <person name="Marande W."/>
            <person name="Chantry-Darmon C."/>
            <person name="Lopez-Roques C."/>
            <person name="Bouchez O."/>
            <person name="Berard A."/>
            <person name="Debelle F."/>
            <person name="Munos S."/>
            <person name="Bendahmane A."/>
            <person name="Berges H."/>
            <person name="Niebel A."/>
            <person name="Buitink J."/>
            <person name="Frugier F."/>
            <person name="Benhamed M."/>
            <person name="Crespi M."/>
            <person name="Gouzy J."/>
            <person name="Gamas P."/>
        </authorList>
    </citation>
    <scope>NUCLEOTIDE SEQUENCE [LARGE SCALE GENOMIC DNA]</scope>
    <source>
        <strain evidence="6">cv. Jemalong A17</strain>
    </source>
</reference>
<dbReference type="Proteomes" id="UP000265566">
    <property type="component" value="Chromosome 1"/>
</dbReference>
<dbReference type="PROSITE" id="PS50144">
    <property type="entry name" value="MATH"/>
    <property type="match status" value="1"/>
</dbReference>
<dbReference type="OrthoDB" id="289038at2759"/>
<accession>A0A396JXC2</accession>
<sequence>MSTSSEYFEKFTWRIEDFSKKNCMKLKSKDFKIRGYTWKILVHPLRRDVDHFTLYLMVADSLPPYGWDRNTFFKLVLVNQLDRNKNIVKETQQKFNGGYRSWGAFFLNFNKFIDHKQGYLVRDTCIIEAHICVSNFAPKIYDVNSFNQNSTPTDQSSDERETISPRTSGSTSSPDEGEIQGTDLTLRQFIDLDGLKPEEKHFVPFLEEVCTWRPSLIQSQMKKSRLFRQWAFISLGKVLYFLKTKKVKDMSEDDIKNLKSLWEELAKSSEFDLSWLEPYVKSALGVKPYLERANKLKKLQDKVVSLDIKMKMLRDELAASQAEFEVARKGLSEIRNGFQEMNVNATIGYAMF</sequence>
<feature type="domain" description="MATH" evidence="4">
    <location>
        <begin position="8"/>
        <end position="131"/>
    </location>
</feature>
<dbReference type="InterPro" id="IPR008974">
    <property type="entry name" value="TRAF-like"/>
</dbReference>
<evidence type="ECO:0000256" key="1">
    <source>
        <dbReference type="ARBA" id="ARBA00023054"/>
    </source>
</evidence>
<keyword evidence="1 2" id="KW-0175">Coiled coil</keyword>